<feature type="chain" id="PRO_5046969276" description="DUF3857 domain-containing protein" evidence="1">
    <location>
        <begin position="19"/>
        <end position="632"/>
    </location>
</feature>
<comment type="caution">
    <text evidence="3">The sequence shown here is derived from an EMBL/GenBank/DDBJ whole genome shotgun (WGS) entry which is preliminary data.</text>
</comment>
<organism evidence="3 4">
    <name type="scientific">Psychroflexus planctonicus</name>
    <dbReference type="NCBI Taxonomy" id="1526575"/>
    <lineage>
        <taxon>Bacteria</taxon>
        <taxon>Pseudomonadati</taxon>
        <taxon>Bacteroidota</taxon>
        <taxon>Flavobacteriia</taxon>
        <taxon>Flavobacteriales</taxon>
        <taxon>Flavobacteriaceae</taxon>
        <taxon>Psychroflexus</taxon>
    </lineage>
</organism>
<dbReference type="InterPro" id="IPR024618">
    <property type="entry name" value="DUF3857"/>
</dbReference>
<dbReference type="Gene3D" id="2.60.120.1130">
    <property type="match status" value="1"/>
</dbReference>
<feature type="domain" description="DUF3857" evidence="2">
    <location>
        <begin position="54"/>
        <end position="212"/>
    </location>
</feature>
<dbReference type="Gene3D" id="3.10.620.30">
    <property type="match status" value="1"/>
</dbReference>
<proteinExistence type="predicted"/>
<evidence type="ECO:0000313" key="4">
    <source>
        <dbReference type="Proteomes" id="UP000599179"/>
    </source>
</evidence>
<evidence type="ECO:0000313" key="3">
    <source>
        <dbReference type="EMBL" id="GGE34409.1"/>
    </source>
</evidence>
<dbReference type="Pfam" id="PF12969">
    <property type="entry name" value="DUF3857"/>
    <property type="match status" value="1"/>
</dbReference>
<dbReference type="InterPro" id="IPR038765">
    <property type="entry name" value="Papain-like_cys_pep_sf"/>
</dbReference>
<dbReference type="Gene3D" id="2.60.40.3140">
    <property type="match status" value="1"/>
</dbReference>
<dbReference type="EMBL" id="BMGM01000005">
    <property type="protein sequence ID" value="GGE34409.1"/>
    <property type="molecule type" value="Genomic_DNA"/>
</dbReference>
<evidence type="ECO:0000256" key="1">
    <source>
        <dbReference type="SAM" id="SignalP"/>
    </source>
</evidence>
<accession>A0ABQ1SH70</accession>
<evidence type="ECO:0000259" key="2">
    <source>
        <dbReference type="Pfam" id="PF12969"/>
    </source>
</evidence>
<keyword evidence="4" id="KW-1185">Reference proteome</keyword>
<name>A0ABQ1SH70_9FLAO</name>
<protein>
    <recommendedName>
        <fullName evidence="2">DUF3857 domain-containing protein</fullName>
    </recommendedName>
</protein>
<reference evidence="4" key="1">
    <citation type="journal article" date="2019" name="Int. J. Syst. Evol. Microbiol.">
        <title>The Global Catalogue of Microorganisms (GCM) 10K type strain sequencing project: providing services to taxonomists for standard genome sequencing and annotation.</title>
        <authorList>
            <consortium name="The Broad Institute Genomics Platform"/>
            <consortium name="The Broad Institute Genome Sequencing Center for Infectious Disease"/>
            <person name="Wu L."/>
            <person name="Ma J."/>
        </authorList>
    </citation>
    <scope>NUCLEOTIDE SEQUENCE [LARGE SCALE GENOMIC DNA]</scope>
    <source>
        <strain evidence="4">CGMCC 1.12931</strain>
    </source>
</reference>
<dbReference type="RefSeq" id="WP_188458322.1">
    <property type="nucleotide sequence ID" value="NZ_BMGM01000005.1"/>
</dbReference>
<dbReference type="Proteomes" id="UP000599179">
    <property type="component" value="Unassembled WGS sequence"/>
</dbReference>
<sequence length="632" mass="73188">MKKTGLLFLWLFINLSTAQNISYPAIEKSLKENVNSVVREEYRKIDLLDIDELEMTYKRVVPVLNRNGDRDVDAYVHFRDGTKVKSLKAVIYDENGNKIKTYRKKDFSNLSATGRSTLYTDARYYALKHSASSYPYTVQFEYELTNETTGFIYPWLPLSNPSQSVVKSVYEITDDAKLGLKHRISNFENYHSISYQDKNNKLVFTAENLPAYRNEAYQPSRDEFIPNVYFSLQQFSLHGVDAEVNSWKEFGTWMYNNLIHGRDEVSRETTREVLQLVEGVNDPIQRAKIVYAYVQNHMRYVNVAIGIGGWEPISALDVDRVKYGDCKGLTNYTHALLKLVGVDSYWTILKSEQQKKDMFENFPSIQGNHMILNIPLENEEDIWLECTSAYFPFGYVGVSNSDRNVLVVKKEGGEIKRTAVFADKANLQINTYKLELDAQGNMSAQFEKKSQGAQYSKGYVNGIQKLEDVEKKYKKNWADLPKLNIQDVQFENDKEAVVFTEKIQLTSEGFAKKVGNRLVFNVNPLNASVVVPRKYSERKNPFVINSGFIDEDFYTYILPENYHVDAFPDPFEIDTKFGKYALEIKVEHAKLIVHRRFQLNSGDYAKDEYEEFRNFLIEVQKKDQSKVVIQQD</sequence>
<feature type="signal peptide" evidence="1">
    <location>
        <begin position="1"/>
        <end position="18"/>
    </location>
</feature>
<gene>
    <name evidence="3" type="ORF">GCM10010832_13260</name>
</gene>
<keyword evidence="1" id="KW-0732">Signal</keyword>
<dbReference type="SUPFAM" id="SSF54001">
    <property type="entry name" value="Cysteine proteinases"/>
    <property type="match status" value="1"/>
</dbReference>